<keyword evidence="8 9" id="KW-0051">Antiviral defense</keyword>
<dbReference type="GO" id="GO:0046872">
    <property type="term" value="F:metal ion binding"/>
    <property type="evidence" value="ECO:0007669"/>
    <property type="project" value="UniProtKB-UniRule"/>
</dbReference>
<comment type="similarity">
    <text evidence="2 9">Belongs to the CRISPR-associated endoribonuclease Cas2 protein family.</text>
</comment>
<dbReference type="InterPro" id="IPR019199">
    <property type="entry name" value="Virulence_VapD/CRISPR_Cas2"/>
</dbReference>
<keyword evidence="6 9" id="KW-0378">Hydrolase</keyword>
<evidence type="ECO:0000256" key="3">
    <source>
        <dbReference type="ARBA" id="ARBA00022722"/>
    </source>
</evidence>
<dbReference type="HAMAP" id="MF_01471">
    <property type="entry name" value="Cas2"/>
    <property type="match status" value="1"/>
</dbReference>
<comment type="subunit">
    <text evidence="9">Homodimer, forms a heterotetramer with a Cas1 homodimer.</text>
</comment>
<dbReference type="Proteomes" id="UP000585272">
    <property type="component" value="Unassembled WGS sequence"/>
</dbReference>
<evidence type="ECO:0000256" key="5">
    <source>
        <dbReference type="ARBA" id="ARBA00022759"/>
    </source>
</evidence>
<keyword evidence="11" id="KW-1185">Reference proteome</keyword>
<name>A0A840IGU7_9ACTN</name>
<evidence type="ECO:0000256" key="7">
    <source>
        <dbReference type="ARBA" id="ARBA00022842"/>
    </source>
</evidence>
<dbReference type="InterPro" id="IPR021127">
    <property type="entry name" value="CRISPR_associated_Cas2"/>
</dbReference>
<proteinExistence type="inferred from homology"/>
<dbReference type="GO" id="GO:0043571">
    <property type="term" value="P:maintenance of CRISPR repeat elements"/>
    <property type="evidence" value="ECO:0007669"/>
    <property type="project" value="UniProtKB-UniRule"/>
</dbReference>
<dbReference type="Pfam" id="PF09827">
    <property type="entry name" value="CRISPR_Cas2"/>
    <property type="match status" value="1"/>
</dbReference>
<keyword evidence="7 9" id="KW-0460">Magnesium</keyword>
<evidence type="ECO:0000256" key="6">
    <source>
        <dbReference type="ARBA" id="ARBA00022801"/>
    </source>
</evidence>
<feature type="binding site" evidence="9">
    <location>
        <position position="13"/>
    </location>
    <ligand>
        <name>Mg(2+)</name>
        <dbReference type="ChEBI" id="CHEBI:18420"/>
        <note>catalytic</note>
    </ligand>
</feature>
<dbReference type="GO" id="GO:0004521">
    <property type="term" value="F:RNA endonuclease activity"/>
    <property type="evidence" value="ECO:0007669"/>
    <property type="project" value="InterPro"/>
</dbReference>
<keyword evidence="5 9" id="KW-0255">Endonuclease</keyword>
<comment type="caution">
    <text evidence="10">The sequence shown here is derived from an EMBL/GenBank/DDBJ whole genome shotgun (WGS) entry which is preliminary data.</text>
</comment>
<evidence type="ECO:0000313" key="10">
    <source>
        <dbReference type="EMBL" id="MBB4663294.1"/>
    </source>
</evidence>
<dbReference type="RefSeq" id="WP_183343015.1">
    <property type="nucleotide sequence ID" value="NZ_JACHNU010000003.1"/>
</dbReference>
<gene>
    <name evidence="9" type="primary">cas2</name>
    <name evidence="10" type="ORF">BDZ31_002883</name>
</gene>
<organism evidence="10 11">
    <name type="scientific">Conexibacter arvalis</name>
    <dbReference type="NCBI Taxonomy" id="912552"/>
    <lineage>
        <taxon>Bacteria</taxon>
        <taxon>Bacillati</taxon>
        <taxon>Actinomycetota</taxon>
        <taxon>Thermoleophilia</taxon>
        <taxon>Solirubrobacterales</taxon>
        <taxon>Conexibacteraceae</taxon>
        <taxon>Conexibacter</taxon>
    </lineage>
</organism>
<dbReference type="PANTHER" id="PTHR34405">
    <property type="entry name" value="CRISPR-ASSOCIATED ENDORIBONUCLEASE CAS2"/>
    <property type="match status" value="1"/>
</dbReference>
<dbReference type="AlphaFoldDB" id="A0A840IGU7"/>
<dbReference type="EC" id="3.1.-.-" evidence="9"/>
<dbReference type="Gene3D" id="3.30.70.240">
    <property type="match status" value="1"/>
</dbReference>
<dbReference type="GO" id="GO:0016787">
    <property type="term" value="F:hydrolase activity"/>
    <property type="evidence" value="ECO:0007669"/>
    <property type="project" value="UniProtKB-KW"/>
</dbReference>
<keyword evidence="4 9" id="KW-0479">Metal-binding</keyword>
<comment type="function">
    <text evidence="9">CRISPR (clustered regularly interspaced short palindromic repeat), is an adaptive immune system that provides protection against mobile genetic elements (viruses, transposable elements and conjugative plasmids). CRISPR clusters contain sequences complementary to antecedent mobile elements and target invading nucleic acids. CRISPR clusters are transcribed and processed into CRISPR RNA (crRNA). Functions as a ssRNA-specific endoribonuclease. Involved in the integration of spacer DNA into the CRISPR cassette.</text>
</comment>
<evidence type="ECO:0000256" key="8">
    <source>
        <dbReference type="ARBA" id="ARBA00023118"/>
    </source>
</evidence>
<dbReference type="SUPFAM" id="SSF143430">
    <property type="entry name" value="TTP0101/SSO1404-like"/>
    <property type="match status" value="1"/>
</dbReference>
<keyword evidence="3 9" id="KW-0540">Nuclease</keyword>
<dbReference type="NCBIfam" id="TIGR01573">
    <property type="entry name" value="cas2"/>
    <property type="match status" value="1"/>
</dbReference>
<evidence type="ECO:0000256" key="1">
    <source>
        <dbReference type="ARBA" id="ARBA00001946"/>
    </source>
</evidence>
<dbReference type="CDD" id="cd09725">
    <property type="entry name" value="Cas2_I_II_III"/>
    <property type="match status" value="1"/>
</dbReference>
<dbReference type="PANTHER" id="PTHR34405:SF3">
    <property type="entry name" value="CRISPR-ASSOCIATED ENDORIBONUCLEASE CAS2 3"/>
    <property type="match status" value="1"/>
</dbReference>
<evidence type="ECO:0000256" key="2">
    <source>
        <dbReference type="ARBA" id="ARBA00009959"/>
    </source>
</evidence>
<dbReference type="GO" id="GO:0051607">
    <property type="term" value="P:defense response to virus"/>
    <property type="evidence" value="ECO:0007669"/>
    <property type="project" value="UniProtKB-UniRule"/>
</dbReference>
<evidence type="ECO:0000256" key="9">
    <source>
        <dbReference type="HAMAP-Rule" id="MF_01471"/>
    </source>
</evidence>
<comment type="cofactor">
    <cofactor evidence="1 9">
        <name>Mg(2+)</name>
        <dbReference type="ChEBI" id="CHEBI:18420"/>
    </cofactor>
</comment>
<evidence type="ECO:0000256" key="4">
    <source>
        <dbReference type="ARBA" id="ARBA00022723"/>
    </source>
</evidence>
<reference evidence="10 11" key="1">
    <citation type="submission" date="2020-08" db="EMBL/GenBank/DDBJ databases">
        <title>Genomic Encyclopedia of Archaeal and Bacterial Type Strains, Phase II (KMG-II): from individual species to whole genera.</title>
        <authorList>
            <person name="Goeker M."/>
        </authorList>
    </citation>
    <scope>NUCLEOTIDE SEQUENCE [LARGE SCALE GENOMIC DNA]</scope>
    <source>
        <strain evidence="10 11">DSM 23288</strain>
    </source>
</reference>
<evidence type="ECO:0000313" key="11">
    <source>
        <dbReference type="Proteomes" id="UP000585272"/>
    </source>
</evidence>
<dbReference type="EMBL" id="JACHNU010000003">
    <property type="protein sequence ID" value="MBB4663294.1"/>
    <property type="molecule type" value="Genomic_DNA"/>
</dbReference>
<accession>A0A840IGU7</accession>
<protein>
    <recommendedName>
        <fullName evidence="9">CRISPR-associated endoribonuclease Cas2</fullName>
        <ecNumber evidence="9">3.1.-.-</ecNumber>
    </recommendedName>
</protein>
<sequence>MSEPVRRMLVAYDITDDRRRDRVAVALQEHGQRIQFSVFLVDGRPASFIRLRAELAGLIDPSVDTVMFCDLGPRETVNKRVISHIGAAKPVAGESGSFIL</sequence>